<organism evidence="8">
    <name type="scientific">candidate division WOR-3 bacterium</name>
    <dbReference type="NCBI Taxonomy" id="2052148"/>
    <lineage>
        <taxon>Bacteria</taxon>
        <taxon>Bacteria division WOR-3</taxon>
    </lineage>
</organism>
<reference evidence="8" key="1">
    <citation type="journal article" date="2020" name="mSystems">
        <title>Genome- and Community-Level Interaction Insights into Carbon Utilization and Element Cycling Functions of Hydrothermarchaeota in Hydrothermal Sediment.</title>
        <authorList>
            <person name="Zhou Z."/>
            <person name="Liu Y."/>
            <person name="Xu W."/>
            <person name="Pan J."/>
            <person name="Luo Z.H."/>
            <person name="Li M."/>
        </authorList>
    </citation>
    <scope>NUCLEOTIDE SEQUENCE [LARGE SCALE GENOMIC DNA]</scope>
    <source>
        <strain evidence="8">SpSt-1182</strain>
    </source>
</reference>
<dbReference type="EMBL" id="DSBX01000263">
    <property type="protein sequence ID" value="HDR00020.1"/>
    <property type="molecule type" value="Genomic_DNA"/>
</dbReference>
<evidence type="ECO:0000256" key="1">
    <source>
        <dbReference type="ARBA" id="ARBA00004141"/>
    </source>
</evidence>
<dbReference type="NCBIfam" id="TIGR00785">
    <property type="entry name" value="dass"/>
    <property type="match status" value="1"/>
</dbReference>
<proteinExistence type="predicted"/>
<evidence type="ECO:0000256" key="5">
    <source>
        <dbReference type="ARBA" id="ARBA00023136"/>
    </source>
</evidence>
<evidence type="ECO:0000313" key="8">
    <source>
        <dbReference type="EMBL" id="HDR00020.1"/>
    </source>
</evidence>
<feature type="transmembrane region" description="Helical" evidence="6">
    <location>
        <begin position="172"/>
        <end position="192"/>
    </location>
</feature>
<evidence type="ECO:0000256" key="2">
    <source>
        <dbReference type="ARBA" id="ARBA00022448"/>
    </source>
</evidence>
<comment type="subcellular location">
    <subcellularLocation>
        <location evidence="1">Membrane</location>
        <topology evidence="1">Multi-pass membrane protein</topology>
    </subcellularLocation>
</comment>
<dbReference type="GO" id="GO:0005886">
    <property type="term" value="C:plasma membrane"/>
    <property type="evidence" value="ECO:0007669"/>
    <property type="project" value="TreeGrafter"/>
</dbReference>
<comment type="caution">
    <text evidence="8">The sequence shown here is derived from an EMBL/GenBank/DDBJ whole genome shotgun (WGS) entry which is preliminary data.</text>
</comment>
<feature type="transmembrane region" description="Helical" evidence="6">
    <location>
        <begin position="425"/>
        <end position="450"/>
    </location>
</feature>
<keyword evidence="4 6" id="KW-1133">Transmembrane helix</keyword>
<accession>A0A7V0T6D2</accession>
<feature type="transmembrane region" description="Helical" evidence="6">
    <location>
        <begin position="42"/>
        <end position="71"/>
    </location>
</feature>
<protein>
    <submittedName>
        <fullName evidence="8">SLC13/DASS family transporter</fullName>
    </submittedName>
</protein>
<keyword evidence="2" id="KW-0813">Transport</keyword>
<keyword evidence="5 6" id="KW-0472">Membrane</keyword>
<sequence length="452" mass="47565">MPVRGLTSKNLLHSAVALALGAAVYLVPIPGMPDPAKRCLAIVAVATWLWVTEAIPLFATSFLIVLLSALFLTGPLDIGVQVFFAPFFDPVIMLFLGGFILSQALDKYSLDDLLARAILNRTGAKPGNVLFGMMLVAAVLSMWMSNTAATALLVGLALTIIRRLEAGDPFRIALILGIPFAANIGGVATPIGTPPNAIALGILAEHGIRLSFVRWMAVGIPITAAMFFLLWWLLSKLFPARTATVTLPPVEPEPLDRRQWTVVITFAVTVLLWLTAELHKLPSSVVALVPTLVFTGLRLLDKEDFGRVGWDVLILMGGGLSLGVAIQRSGLTGWLMTLVHLEGVNPVLLTAAFTAVAMVVTTFISNTSAAALLLPLVAGLAPHPTVPVLAVAIGVSVSMVLPVSTPPNAIAYGSGLFGVRTMARVGIIVSAAGLVLVVLGVLALTHLFGLGR</sequence>
<dbReference type="CDD" id="cd01115">
    <property type="entry name" value="SLC13_permease"/>
    <property type="match status" value="1"/>
</dbReference>
<dbReference type="Proteomes" id="UP000885672">
    <property type="component" value="Unassembled WGS sequence"/>
</dbReference>
<evidence type="ECO:0000256" key="3">
    <source>
        <dbReference type="ARBA" id="ARBA00022692"/>
    </source>
</evidence>
<name>A0A7V0T6D2_UNCW3</name>
<gene>
    <name evidence="8" type="ORF">ENN51_07050</name>
</gene>
<feature type="transmembrane region" description="Helical" evidence="6">
    <location>
        <begin position="83"/>
        <end position="105"/>
    </location>
</feature>
<dbReference type="InterPro" id="IPR001898">
    <property type="entry name" value="SLC13A/DASS"/>
</dbReference>
<feature type="transmembrane region" description="Helical" evidence="6">
    <location>
        <begin position="129"/>
        <end position="160"/>
    </location>
</feature>
<dbReference type="PANTHER" id="PTHR10283">
    <property type="entry name" value="SOLUTE CARRIER FAMILY 13 MEMBER"/>
    <property type="match status" value="1"/>
</dbReference>
<dbReference type="AlphaFoldDB" id="A0A7V0T6D2"/>
<feature type="transmembrane region" description="Helical" evidence="6">
    <location>
        <begin position="347"/>
        <end position="374"/>
    </location>
</feature>
<evidence type="ECO:0000256" key="4">
    <source>
        <dbReference type="ARBA" id="ARBA00022989"/>
    </source>
</evidence>
<feature type="transmembrane region" description="Helical" evidence="6">
    <location>
        <begin position="260"/>
        <end position="276"/>
    </location>
</feature>
<feature type="transmembrane region" description="Helical" evidence="6">
    <location>
        <begin position="312"/>
        <end position="335"/>
    </location>
</feature>
<evidence type="ECO:0000256" key="6">
    <source>
        <dbReference type="SAM" id="Phobius"/>
    </source>
</evidence>
<evidence type="ECO:0000259" key="7">
    <source>
        <dbReference type="Pfam" id="PF03600"/>
    </source>
</evidence>
<dbReference type="InterPro" id="IPR004680">
    <property type="entry name" value="Cit_transptr-like_dom"/>
</dbReference>
<feature type="transmembrane region" description="Helical" evidence="6">
    <location>
        <begin position="212"/>
        <end position="234"/>
    </location>
</feature>
<dbReference type="PANTHER" id="PTHR10283:SF92">
    <property type="entry name" value="LOW-AFFINITY PHOSPHATE TRANSPORTER PHO91"/>
    <property type="match status" value="1"/>
</dbReference>
<dbReference type="Pfam" id="PF03600">
    <property type="entry name" value="CitMHS"/>
    <property type="match status" value="1"/>
</dbReference>
<feature type="transmembrane region" description="Helical" evidence="6">
    <location>
        <begin position="282"/>
        <end position="300"/>
    </location>
</feature>
<dbReference type="GO" id="GO:0005315">
    <property type="term" value="F:phosphate transmembrane transporter activity"/>
    <property type="evidence" value="ECO:0007669"/>
    <property type="project" value="TreeGrafter"/>
</dbReference>
<feature type="domain" description="Citrate transporter-like" evidence="7">
    <location>
        <begin position="49"/>
        <end position="392"/>
    </location>
</feature>
<keyword evidence="3 6" id="KW-0812">Transmembrane</keyword>